<keyword evidence="8" id="KW-1185">Reference proteome</keyword>
<feature type="domain" description="FAD/NAD(P)-binding" evidence="5">
    <location>
        <begin position="3"/>
        <end position="303"/>
    </location>
</feature>
<dbReference type="InterPro" id="IPR023753">
    <property type="entry name" value="FAD/NAD-binding_dom"/>
</dbReference>
<evidence type="ECO:0000256" key="4">
    <source>
        <dbReference type="ARBA" id="ARBA00023002"/>
    </source>
</evidence>
<evidence type="ECO:0000256" key="1">
    <source>
        <dbReference type="ARBA" id="ARBA00001974"/>
    </source>
</evidence>
<evidence type="ECO:0000313" key="7">
    <source>
        <dbReference type="EMBL" id="MBC9982782.1"/>
    </source>
</evidence>
<dbReference type="RefSeq" id="WP_188108027.1">
    <property type="nucleotide sequence ID" value="NZ_JAANIH010000103.1"/>
</dbReference>
<evidence type="ECO:0000313" key="8">
    <source>
        <dbReference type="Proteomes" id="UP000639516"/>
    </source>
</evidence>
<dbReference type="EMBL" id="JAATTO010000055">
    <property type="protein sequence ID" value="MBC9982782.1"/>
    <property type="molecule type" value="Genomic_DNA"/>
</dbReference>
<comment type="caution">
    <text evidence="7">The sequence shown here is derived from an EMBL/GenBank/DDBJ whole genome shotgun (WGS) entry which is preliminary data.</text>
</comment>
<keyword evidence="3" id="KW-0274">FAD</keyword>
<evidence type="ECO:0000256" key="2">
    <source>
        <dbReference type="ARBA" id="ARBA00022630"/>
    </source>
</evidence>
<dbReference type="PANTHER" id="PTHR43557:SF2">
    <property type="entry name" value="RIESKE DOMAIN-CONTAINING PROTEIN-RELATED"/>
    <property type="match status" value="1"/>
</dbReference>
<organism evidence="7 8">
    <name type="scientific">Bradyrhizobium campsiandrae</name>
    <dbReference type="NCBI Taxonomy" id="1729892"/>
    <lineage>
        <taxon>Bacteria</taxon>
        <taxon>Pseudomonadati</taxon>
        <taxon>Pseudomonadota</taxon>
        <taxon>Alphaproteobacteria</taxon>
        <taxon>Hyphomicrobiales</taxon>
        <taxon>Nitrobacteraceae</taxon>
        <taxon>Bradyrhizobium</taxon>
    </lineage>
</organism>
<dbReference type="PANTHER" id="PTHR43557">
    <property type="entry name" value="APOPTOSIS-INDUCING FACTOR 1"/>
    <property type="match status" value="1"/>
</dbReference>
<dbReference type="InterPro" id="IPR050446">
    <property type="entry name" value="FAD-oxidoreductase/Apoptosis"/>
</dbReference>
<evidence type="ECO:0000259" key="5">
    <source>
        <dbReference type="Pfam" id="PF07992"/>
    </source>
</evidence>
<dbReference type="Proteomes" id="UP000639516">
    <property type="component" value="Unassembled WGS sequence"/>
</dbReference>
<comment type="cofactor">
    <cofactor evidence="1">
        <name>FAD</name>
        <dbReference type="ChEBI" id="CHEBI:57692"/>
    </cofactor>
</comment>
<dbReference type="InterPro" id="IPR036188">
    <property type="entry name" value="FAD/NAD-bd_sf"/>
</dbReference>
<dbReference type="SUPFAM" id="SSF55424">
    <property type="entry name" value="FAD/NAD-linked reductases, dimerisation (C-terminal) domain"/>
    <property type="match status" value="1"/>
</dbReference>
<keyword evidence="2" id="KW-0285">Flavoprotein</keyword>
<dbReference type="Pfam" id="PF07992">
    <property type="entry name" value="Pyr_redox_2"/>
    <property type="match status" value="1"/>
</dbReference>
<sequence>MQKIVIIGAGAAGVSAAAALRQNGFDGQITVLGEEPALPYQRPPLSKAWLTSADTPRPTPIRPAGFFQDNRITLERGRKVVRLDREARQVTMRDRGAIGYDKLILATGASSRPIKVPGAGLKNVFYLRDLGHAAALREALGRADCRTVAIVGGGVIGLEVGSAAIAQGKQVTVVEAAARPMARVASPAVTNHVTRKLKAEGVAFIFNARVEEIMGRNGRATGLRLVSGAQVPADIVVAGIGALPNVGLAVQAGLGCDGGIVVDGAMLTTDPHVYAVGDCARAVNPFFGAPIRIETIHNAMSQALVAAAHICGKPLPPAAPPRFWSDLKGMKVQGLGIAAGYDRLQESTSEDDDAREIRLFSGDRLVAAETVNLPTRQADLAKALRPV</sequence>
<feature type="domain" description="Reductase C-terminal" evidence="6">
    <location>
        <begin position="323"/>
        <end position="376"/>
    </location>
</feature>
<keyword evidence="4" id="KW-0560">Oxidoreductase</keyword>
<evidence type="ECO:0000259" key="6">
    <source>
        <dbReference type="Pfam" id="PF14759"/>
    </source>
</evidence>
<dbReference type="Gene3D" id="3.30.390.30">
    <property type="match status" value="1"/>
</dbReference>
<accession>A0ABR7UH93</accession>
<name>A0ABR7UH93_9BRAD</name>
<protein>
    <submittedName>
        <fullName evidence="7">FAD-dependent oxidoreductase</fullName>
    </submittedName>
</protein>
<evidence type="ECO:0000256" key="3">
    <source>
        <dbReference type="ARBA" id="ARBA00022827"/>
    </source>
</evidence>
<dbReference type="SUPFAM" id="SSF51905">
    <property type="entry name" value="FAD/NAD(P)-binding domain"/>
    <property type="match status" value="1"/>
</dbReference>
<dbReference type="PRINTS" id="PR00411">
    <property type="entry name" value="PNDRDTASEI"/>
</dbReference>
<proteinExistence type="predicted"/>
<gene>
    <name evidence="7" type="ORF">HA482_31720</name>
</gene>
<dbReference type="InterPro" id="IPR028202">
    <property type="entry name" value="Reductase_C"/>
</dbReference>
<dbReference type="Gene3D" id="3.50.50.60">
    <property type="entry name" value="FAD/NAD(P)-binding domain"/>
    <property type="match status" value="2"/>
</dbReference>
<dbReference type="InterPro" id="IPR016156">
    <property type="entry name" value="FAD/NAD-linked_Rdtase_dimer_sf"/>
</dbReference>
<dbReference type="Pfam" id="PF14759">
    <property type="entry name" value="Reductase_C"/>
    <property type="match status" value="1"/>
</dbReference>
<reference evidence="7 8" key="1">
    <citation type="journal article" date="2020" name="Arch. Microbiol.">
        <title>Bradyrhizobium campsiandrae sp. nov., a nitrogen-fixing bacterial strain isolated from a native leguminous tree from the Amazon adapted to flooded conditions.</title>
        <authorList>
            <person name="Cabral Michel D."/>
            <person name="Martins da Costa E."/>
            <person name="Azarias Guimaraes A."/>
            <person name="Soares de Carvalho T."/>
            <person name="Santos de Castro Caputo P."/>
            <person name="Willems A."/>
            <person name="de Souza Moreira F.M."/>
        </authorList>
    </citation>
    <scope>NUCLEOTIDE SEQUENCE [LARGE SCALE GENOMIC DNA]</scope>
    <source>
        <strain evidence="8">INPA 384B</strain>
    </source>
</reference>
<dbReference type="PRINTS" id="PR00368">
    <property type="entry name" value="FADPNR"/>
</dbReference>